<dbReference type="Proteomes" id="UP000182902">
    <property type="component" value="Unassembled WGS sequence"/>
</dbReference>
<evidence type="ECO:0000313" key="1">
    <source>
        <dbReference type="EMBL" id="SDX89498.1"/>
    </source>
</evidence>
<dbReference type="Pfam" id="PF13211">
    <property type="entry name" value="DUF4019"/>
    <property type="match status" value="1"/>
</dbReference>
<evidence type="ECO:0000313" key="2">
    <source>
        <dbReference type="Proteomes" id="UP000182902"/>
    </source>
</evidence>
<protein>
    <recommendedName>
        <fullName evidence="3">DUF4019 domain-containing protein</fullName>
    </recommendedName>
</protein>
<dbReference type="RefSeq" id="WP_069787509.1">
    <property type="nucleotide sequence ID" value="NZ_FNOX01000002.1"/>
</dbReference>
<name>A0A1H3FGI9_9PSED</name>
<dbReference type="EMBL" id="FNOX01000002">
    <property type="protein sequence ID" value="SDX89498.1"/>
    <property type="molecule type" value="Genomic_DNA"/>
</dbReference>
<organism evidence="1 2">
    <name type="scientific">Pseudomonas salomonii</name>
    <dbReference type="NCBI Taxonomy" id="191391"/>
    <lineage>
        <taxon>Bacteria</taxon>
        <taxon>Pseudomonadati</taxon>
        <taxon>Pseudomonadota</taxon>
        <taxon>Gammaproteobacteria</taxon>
        <taxon>Pseudomonadales</taxon>
        <taxon>Pseudomonadaceae</taxon>
        <taxon>Pseudomonas</taxon>
    </lineage>
</organism>
<accession>A0A1H3FGI9</accession>
<evidence type="ECO:0008006" key="3">
    <source>
        <dbReference type="Google" id="ProtNLM"/>
    </source>
</evidence>
<dbReference type="InterPro" id="IPR025091">
    <property type="entry name" value="DUF4019"/>
</dbReference>
<sequence length="162" mass="17295">MKLYAAVLLAAALLGGCDVSLNKPSPKVVASDPGTLQQQHQVFDSASAFLMLLDAGEPAKTWAAASPVMQAKTSELAWVAGLKTLRLGLGSLQARKPESIGFIVDLPDAPAGRYAVIEFASTFATTNVKEKVIFRDDDTRWGVVGYFVHKNVTFGDDDKNAP</sequence>
<gene>
    <name evidence="1" type="ORF">SAMN05216247_102115</name>
</gene>
<dbReference type="PROSITE" id="PS51257">
    <property type="entry name" value="PROKAR_LIPOPROTEIN"/>
    <property type="match status" value="1"/>
</dbReference>
<proteinExistence type="predicted"/>
<reference evidence="1 2" key="1">
    <citation type="submission" date="2016-10" db="EMBL/GenBank/DDBJ databases">
        <authorList>
            <person name="de Groot N.N."/>
        </authorList>
    </citation>
    <scope>NUCLEOTIDE SEQUENCE [LARGE SCALE GENOMIC DNA]</scope>
    <source>
        <strain evidence="1 2">ICMP 14252</strain>
    </source>
</reference>
<dbReference type="AlphaFoldDB" id="A0A1H3FGI9"/>